<dbReference type="RefSeq" id="WP_078277217.1">
    <property type="nucleotide sequence ID" value="NZ_CAACXO010000027.1"/>
</dbReference>
<accession>A0A1S9ZYE7</accession>
<proteinExistence type="predicted"/>
<reference evidence="2 5" key="2">
    <citation type="submission" date="2018-06" db="EMBL/GenBank/DDBJ databases">
        <authorList>
            <consortium name="Pathogen Informatics"/>
            <person name="Doyle S."/>
        </authorList>
    </citation>
    <scope>NUCLEOTIDE SEQUENCE [LARGE SCALE GENOMIC DNA]</scope>
    <source>
        <strain evidence="2 5">NCTC10293</strain>
    </source>
</reference>
<dbReference type="OrthoDB" id="6679403at2"/>
<keyword evidence="4" id="KW-1185">Reference proteome</keyword>
<dbReference type="EMBL" id="MUXU01000057">
    <property type="protein sequence ID" value="OOR88001.1"/>
    <property type="molecule type" value="Genomic_DNA"/>
</dbReference>
<dbReference type="Proteomes" id="UP000255279">
    <property type="component" value="Unassembled WGS sequence"/>
</dbReference>
<gene>
    <name evidence="1" type="ORF">B0181_09230</name>
    <name evidence="2" type="ORF">NCTC10293_01612</name>
    <name evidence="3" type="ORF">NCTC10293_02089</name>
</gene>
<protein>
    <submittedName>
        <fullName evidence="1">Uncharacterized protein</fullName>
    </submittedName>
</protein>
<name>A0A1S9ZYE7_9GAMM</name>
<dbReference type="STRING" id="34060.B0181_09230"/>
<dbReference type="Proteomes" id="UP000190435">
    <property type="component" value="Unassembled WGS sequence"/>
</dbReference>
<evidence type="ECO:0000313" key="3">
    <source>
        <dbReference type="EMBL" id="STZ14495.1"/>
    </source>
</evidence>
<evidence type="ECO:0000313" key="1">
    <source>
        <dbReference type="EMBL" id="OOR88001.1"/>
    </source>
</evidence>
<dbReference type="EMBL" id="UGQE01000004">
    <property type="protein sequence ID" value="STZ14023.1"/>
    <property type="molecule type" value="Genomic_DNA"/>
</dbReference>
<evidence type="ECO:0000313" key="5">
    <source>
        <dbReference type="Proteomes" id="UP000255279"/>
    </source>
</evidence>
<dbReference type="EMBL" id="UGQE01000004">
    <property type="protein sequence ID" value="STZ14495.1"/>
    <property type="molecule type" value="Genomic_DNA"/>
</dbReference>
<reference evidence="1 4" key="1">
    <citation type="submission" date="2017-02" db="EMBL/GenBank/DDBJ databases">
        <title>Draft genome sequence of Moraxella caviae CCUG 355 type strain.</title>
        <authorList>
            <person name="Engstrom-Jakobsson H."/>
            <person name="Salva-Serra F."/>
            <person name="Thorell K."/>
            <person name="Gonzales-Siles L."/>
            <person name="Karlsson R."/>
            <person name="Boulund F."/>
            <person name="Engstrand L."/>
            <person name="Moore E."/>
        </authorList>
    </citation>
    <scope>NUCLEOTIDE SEQUENCE [LARGE SCALE GENOMIC DNA]</scope>
    <source>
        <strain evidence="1 4">CCUG 355</strain>
    </source>
</reference>
<evidence type="ECO:0000313" key="4">
    <source>
        <dbReference type="Proteomes" id="UP000190435"/>
    </source>
</evidence>
<organism evidence="1 4">
    <name type="scientific">Moraxella caviae</name>
    <dbReference type="NCBI Taxonomy" id="34060"/>
    <lineage>
        <taxon>Bacteria</taxon>
        <taxon>Pseudomonadati</taxon>
        <taxon>Pseudomonadota</taxon>
        <taxon>Gammaproteobacteria</taxon>
        <taxon>Moraxellales</taxon>
        <taxon>Moraxellaceae</taxon>
        <taxon>Moraxella</taxon>
    </lineage>
</organism>
<dbReference type="AlphaFoldDB" id="A0A1S9ZYE7"/>
<sequence length="202" mass="22317">MSNLVKITSPEHLTAIIKAIVPRSFEKTFGELSTHEIVAGFMFCTSGLSQNELNAGLQKITQMGYCPDPAMFAKWCKGLEGFDNTDAIADSYVGKAAALENIEKWLASDGKTQITVAEKTAYDASYRAWQNMASQADKTHARQAFKDFYEAQVAKLVAERKPCEIYIPPIAIARPSQAQTVNHEQAMAEMQRKIARGLHGRA</sequence>
<evidence type="ECO:0000313" key="2">
    <source>
        <dbReference type="EMBL" id="STZ14023.1"/>
    </source>
</evidence>